<dbReference type="SUPFAM" id="SSF55681">
    <property type="entry name" value="Class II aaRS and biotin synthetases"/>
    <property type="match status" value="1"/>
</dbReference>
<dbReference type="Gene3D" id="3.50.40.10">
    <property type="entry name" value="Phenylalanyl-trna Synthetase, Chain B, domain 3"/>
    <property type="match status" value="1"/>
</dbReference>
<evidence type="ECO:0000256" key="13">
    <source>
        <dbReference type="ARBA" id="ARBA00023146"/>
    </source>
</evidence>
<dbReference type="Gene3D" id="3.30.930.10">
    <property type="entry name" value="Bira Bifunctional Protein, Domain 2"/>
    <property type="match status" value="1"/>
</dbReference>
<dbReference type="Proteomes" id="UP000008909">
    <property type="component" value="Unassembled WGS sequence"/>
</dbReference>
<evidence type="ECO:0000256" key="15">
    <source>
        <dbReference type="SAM" id="Coils"/>
    </source>
</evidence>
<dbReference type="Pfam" id="PF03484">
    <property type="entry name" value="B5"/>
    <property type="match status" value="1"/>
</dbReference>
<dbReference type="CDD" id="cd00769">
    <property type="entry name" value="PheRS_beta_core"/>
    <property type="match status" value="1"/>
</dbReference>
<dbReference type="AlphaFoldDB" id="H2KSB6"/>
<feature type="domain" description="B5" evidence="17">
    <location>
        <begin position="551"/>
        <end position="648"/>
    </location>
</feature>
<evidence type="ECO:0000259" key="17">
    <source>
        <dbReference type="PROSITE" id="PS51483"/>
    </source>
</evidence>
<dbReference type="PANTHER" id="PTHR10947:SF0">
    <property type="entry name" value="PHENYLALANINE--TRNA LIGASE BETA SUBUNIT"/>
    <property type="match status" value="1"/>
</dbReference>
<comment type="subcellular location">
    <subcellularLocation>
        <location evidence="2">Cytoplasm</location>
    </subcellularLocation>
</comment>
<dbReference type="GO" id="GO:0000287">
    <property type="term" value="F:magnesium ion binding"/>
    <property type="evidence" value="ECO:0007669"/>
    <property type="project" value="InterPro"/>
</dbReference>
<reference key="2">
    <citation type="submission" date="2011-10" db="EMBL/GenBank/DDBJ databases">
        <title>The genome and transcriptome sequence of Clonorchis sinensis provide insights into the carcinogenic liver fluke.</title>
        <authorList>
            <person name="Wang X."/>
            <person name="Huang Y."/>
            <person name="Chen W."/>
            <person name="Liu H."/>
            <person name="Guo L."/>
            <person name="Chen Y."/>
            <person name="Luo F."/>
            <person name="Zhou W."/>
            <person name="Sun J."/>
            <person name="Mao Q."/>
            <person name="Liang P."/>
            <person name="Zhou C."/>
            <person name="Tian Y."/>
            <person name="Men J."/>
            <person name="Lv X."/>
            <person name="Huang L."/>
            <person name="Zhou J."/>
            <person name="Hu Y."/>
            <person name="Li R."/>
            <person name="Zhang F."/>
            <person name="Lei H."/>
            <person name="Li X."/>
            <person name="Hu X."/>
            <person name="Liang C."/>
            <person name="Xu J."/>
            <person name="Wu Z."/>
            <person name="Yu X."/>
        </authorList>
    </citation>
    <scope>NUCLEOTIDE SEQUENCE</scope>
    <source>
        <strain>Henan</strain>
    </source>
</reference>
<dbReference type="FunFam" id="3.30.930.10:FF:000032">
    <property type="entry name" value="Phenylalanine--tRNA ligase beta subunit"/>
    <property type="match status" value="1"/>
</dbReference>
<dbReference type="GO" id="GO:0005524">
    <property type="term" value="F:ATP binding"/>
    <property type="evidence" value="ECO:0007669"/>
    <property type="project" value="UniProtKB-KW"/>
</dbReference>
<evidence type="ECO:0000256" key="2">
    <source>
        <dbReference type="ARBA" id="ARBA00004496"/>
    </source>
</evidence>
<keyword evidence="7" id="KW-0436">Ligase</keyword>
<keyword evidence="15" id="KW-0175">Coiled coil</keyword>
<dbReference type="NCBIfam" id="TIGR00471">
    <property type="entry name" value="pheT_arch"/>
    <property type="match status" value="1"/>
</dbReference>
<dbReference type="SMART" id="SM00874">
    <property type="entry name" value="B5"/>
    <property type="match status" value="1"/>
</dbReference>
<evidence type="ECO:0000256" key="7">
    <source>
        <dbReference type="ARBA" id="ARBA00022598"/>
    </source>
</evidence>
<dbReference type="InterPro" id="IPR005146">
    <property type="entry name" value="B3/B4_tRNA-bd"/>
</dbReference>
<keyword evidence="13 18" id="KW-0030">Aminoacyl-tRNA synthetase</keyword>
<dbReference type="InterPro" id="IPR020825">
    <property type="entry name" value="Phe-tRNA_synthase-like_B3/B4"/>
</dbReference>
<keyword evidence="19" id="KW-1185">Reference proteome</keyword>
<evidence type="ECO:0000313" key="18">
    <source>
        <dbReference type="EMBL" id="GAA33227.2"/>
    </source>
</evidence>
<evidence type="ECO:0000313" key="19">
    <source>
        <dbReference type="Proteomes" id="UP000008909"/>
    </source>
</evidence>
<feature type="compositionally biased region" description="Basic and acidic residues" evidence="16">
    <location>
        <begin position="165"/>
        <end position="175"/>
    </location>
</feature>
<feature type="region of interest" description="Disordered" evidence="16">
    <location>
        <begin position="163"/>
        <end position="194"/>
    </location>
</feature>
<dbReference type="GO" id="GO:0006432">
    <property type="term" value="P:phenylalanyl-tRNA aminoacylation"/>
    <property type="evidence" value="ECO:0007669"/>
    <property type="project" value="InterPro"/>
</dbReference>
<evidence type="ECO:0000256" key="14">
    <source>
        <dbReference type="ARBA" id="ARBA00033189"/>
    </source>
</evidence>
<dbReference type="Pfam" id="PF18262">
    <property type="entry name" value="PhetRS_B1"/>
    <property type="match status" value="1"/>
</dbReference>
<dbReference type="FunFam" id="3.50.40.10:FF:000002">
    <property type="entry name" value="phenylalanine--tRNA ligase beta subunit"/>
    <property type="match status" value="1"/>
</dbReference>
<keyword evidence="11" id="KW-0460">Magnesium</keyword>
<keyword evidence="8" id="KW-0479">Metal-binding</keyword>
<dbReference type="SMART" id="SM00873">
    <property type="entry name" value="B3_4"/>
    <property type="match status" value="1"/>
</dbReference>
<dbReference type="Gene3D" id="3.30.56.10">
    <property type="match status" value="2"/>
</dbReference>
<feature type="compositionally biased region" description="Polar residues" evidence="16">
    <location>
        <begin position="591"/>
        <end position="607"/>
    </location>
</feature>
<reference evidence="18" key="1">
    <citation type="journal article" date="2011" name="Genome Biol.">
        <title>The draft genome of the carcinogenic human liver fluke Clonorchis sinensis.</title>
        <authorList>
            <person name="Wang X."/>
            <person name="Chen W."/>
            <person name="Huang Y."/>
            <person name="Sun J."/>
            <person name="Men J."/>
            <person name="Liu H."/>
            <person name="Luo F."/>
            <person name="Guo L."/>
            <person name="Lv X."/>
            <person name="Deng C."/>
            <person name="Zhou C."/>
            <person name="Fan Y."/>
            <person name="Li X."/>
            <person name="Huang L."/>
            <person name="Hu Y."/>
            <person name="Liang C."/>
            <person name="Hu X."/>
            <person name="Xu J."/>
            <person name="Yu X."/>
        </authorList>
    </citation>
    <scope>NUCLEOTIDE SEQUENCE [LARGE SCALE GENOMIC DNA]</scope>
    <source>
        <strain evidence="18">Henan</strain>
    </source>
</reference>
<evidence type="ECO:0000256" key="11">
    <source>
        <dbReference type="ARBA" id="ARBA00022842"/>
    </source>
</evidence>
<evidence type="ECO:0000256" key="4">
    <source>
        <dbReference type="ARBA" id="ARBA00012814"/>
    </source>
</evidence>
<feature type="region of interest" description="Disordered" evidence="16">
    <location>
        <begin position="591"/>
        <end position="614"/>
    </location>
</feature>
<gene>
    <name evidence="18" type="ORF">CLF_108789</name>
</gene>
<dbReference type="GO" id="GO:0004826">
    <property type="term" value="F:phenylalanine-tRNA ligase activity"/>
    <property type="evidence" value="ECO:0007669"/>
    <property type="project" value="UniProtKB-EC"/>
</dbReference>
<dbReference type="SUPFAM" id="SSF46955">
    <property type="entry name" value="Putative DNA-binding domain"/>
    <property type="match status" value="2"/>
</dbReference>
<dbReference type="InterPro" id="IPR040659">
    <property type="entry name" value="PhetRS_B1"/>
</dbReference>
<keyword evidence="10" id="KW-0067">ATP-binding</keyword>
<name>H2KSB6_CLOSI</name>
<dbReference type="EMBL" id="DF143351">
    <property type="protein sequence ID" value="GAA33227.2"/>
    <property type="molecule type" value="Genomic_DNA"/>
</dbReference>
<dbReference type="InterPro" id="IPR045060">
    <property type="entry name" value="Phe-tRNA-ligase_IIc_bsu"/>
</dbReference>
<dbReference type="GO" id="GO:0003723">
    <property type="term" value="F:RNA binding"/>
    <property type="evidence" value="ECO:0007669"/>
    <property type="project" value="InterPro"/>
</dbReference>
<evidence type="ECO:0000256" key="9">
    <source>
        <dbReference type="ARBA" id="ARBA00022741"/>
    </source>
</evidence>
<dbReference type="InterPro" id="IPR009061">
    <property type="entry name" value="DNA-bd_dom_put_sf"/>
</dbReference>
<evidence type="ECO:0000256" key="10">
    <source>
        <dbReference type="ARBA" id="ARBA00022840"/>
    </source>
</evidence>
<keyword evidence="12" id="KW-0648">Protein biosynthesis</keyword>
<sequence length="870" mass="99347">MSIESNQLRELLQQQQKQFEEAQLKLIESLTQRLHIQTAAASTDFFEREPCRRGVWGRICSQSHRLEQWAGRFKELAMLRNISNSVEVKKSFSCSNLSVSNCHATRRNYEGWDTARLLKPRQGKSRGRDRVRITDLPSRTSLARDESLTLALRLMKHLQSKYRARRTDQQPDFKRQFSCPPSTQLPEEPNKSEWNFDTSPPPATKIQNQRRGHCVRKVFRDFVFDRWCLSVARVSWEHQTNTVEEMCYPSDSGNITVDTVRFCQRFHFLADDEFEELCFQFGLELDEITSEQELIAREQGQDRAKDFSSEKIYKVEVPANRYDILCPEGLCRALKVFNGEIVVPNFKRLTVKTPIQLSVRPATQSIRPFVVAALLRNVKLDEASFNSLIDLQEKLHQNICRKRTLVAIGTHDFDSLSPPFVYDAKPPEEIRFIPLNKTQAYTAPELMELYSTDSHLKPYLPIIQDKPMYPVITDSNGTVLSMPPIINGEHSRVTLQTRNIFIEATATDLHKASIVLDTLVTMFSEYCDPQFTVEPVEVIQYDGSHHLFPRLDYRDEVVSIDYINRILGTQFTEQEVIGLLNRMGLITTAITGHRSPSGTNQSAKSPRSLSGSSGLLSVRIPPTRHDILHACDIVEDVAIAHGYDNIPEQLPQTYNIAFRQPINRLADMIRTEIAHAGFTEALSFSLCSRDDISVKLRHDLKDIPAVHISNPKTCDFQVVRTTLLPGILHTISNNRRLPLPLKLFEVQDVVVKDANKDVGTRNHRRVCAVYYNKLSGFEVIHGLLDRLMQLLSVRWSANKQPTGDSANRTLIYHLEATEDPTYFSGRCADIVLSPGRHVIGRLGVLHPDVLRNFDLTMPCSALDLDLEVFL</sequence>
<dbReference type="PANTHER" id="PTHR10947">
    <property type="entry name" value="PHENYLALANYL-TRNA SYNTHETASE BETA CHAIN AND LEUCINE-RICH REPEAT-CONTAINING PROTEIN 47"/>
    <property type="match status" value="1"/>
</dbReference>
<organism evidence="18 19">
    <name type="scientific">Clonorchis sinensis</name>
    <name type="common">Chinese liver fluke</name>
    <dbReference type="NCBI Taxonomy" id="79923"/>
    <lineage>
        <taxon>Eukaryota</taxon>
        <taxon>Metazoa</taxon>
        <taxon>Spiralia</taxon>
        <taxon>Lophotrochozoa</taxon>
        <taxon>Platyhelminthes</taxon>
        <taxon>Trematoda</taxon>
        <taxon>Digenea</taxon>
        <taxon>Opisthorchiida</taxon>
        <taxon>Opisthorchiata</taxon>
        <taxon>Opisthorchiidae</taxon>
        <taxon>Clonorchis</taxon>
    </lineage>
</organism>
<evidence type="ECO:0000256" key="6">
    <source>
        <dbReference type="ARBA" id="ARBA00022490"/>
    </source>
</evidence>
<dbReference type="Pfam" id="PF17759">
    <property type="entry name" value="tRNA_synthFbeta"/>
    <property type="match status" value="1"/>
</dbReference>
<accession>H2KSB6</accession>
<evidence type="ECO:0000256" key="5">
    <source>
        <dbReference type="ARBA" id="ARBA00017032"/>
    </source>
</evidence>
<dbReference type="PROSITE" id="PS50096">
    <property type="entry name" value="IQ"/>
    <property type="match status" value="1"/>
</dbReference>
<evidence type="ECO:0000256" key="16">
    <source>
        <dbReference type="SAM" id="MobiDB-lite"/>
    </source>
</evidence>
<proteinExistence type="inferred from homology"/>
<dbReference type="InterPro" id="IPR005147">
    <property type="entry name" value="tRNA_synthase_B5-dom"/>
</dbReference>
<comment type="cofactor">
    <cofactor evidence="1">
        <name>Mg(2+)</name>
        <dbReference type="ChEBI" id="CHEBI:18420"/>
    </cofactor>
</comment>
<dbReference type="PROSITE" id="PS51483">
    <property type="entry name" value="B5"/>
    <property type="match status" value="1"/>
</dbReference>
<dbReference type="Pfam" id="PF03483">
    <property type="entry name" value="B3_4"/>
    <property type="match status" value="1"/>
</dbReference>
<dbReference type="EC" id="6.1.1.20" evidence="4"/>
<evidence type="ECO:0000256" key="12">
    <source>
        <dbReference type="ARBA" id="ARBA00022917"/>
    </source>
</evidence>
<dbReference type="InterPro" id="IPR041616">
    <property type="entry name" value="PheRS_beta_core"/>
</dbReference>
<feature type="coiled-coil region" evidence="15">
    <location>
        <begin position="5"/>
        <end position="32"/>
    </location>
</feature>
<keyword evidence="9" id="KW-0547">Nucleotide-binding</keyword>
<dbReference type="SUPFAM" id="SSF56037">
    <property type="entry name" value="PheT/TilS domain"/>
    <property type="match status" value="1"/>
</dbReference>
<comment type="similarity">
    <text evidence="3">Belongs to the phenylalanyl-tRNA synthetase beta subunit family. Type 2 subfamily.</text>
</comment>
<dbReference type="GO" id="GO:0009328">
    <property type="term" value="C:phenylalanine-tRNA ligase complex"/>
    <property type="evidence" value="ECO:0007669"/>
    <property type="project" value="TreeGrafter"/>
</dbReference>
<protein>
    <recommendedName>
        <fullName evidence="5">Phenylalanine--tRNA ligase beta subunit</fullName>
        <ecNumber evidence="4">6.1.1.20</ecNumber>
    </recommendedName>
    <alternativeName>
        <fullName evidence="14">Phenylalanyl-tRNA synthetase beta subunit</fullName>
    </alternativeName>
</protein>
<evidence type="ECO:0000256" key="1">
    <source>
        <dbReference type="ARBA" id="ARBA00001946"/>
    </source>
</evidence>
<dbReference type="InterPro" id="IPR045864">
    <property type="entry name" value="aa-tRNA-synth_II/BPL/LPL"/>
</dbReference>
<keyword evidence="6" id="KW-0963">Cytoplasm</keyword>
<evidence type="ECO:0000256" key="8">
    <source>
        <dbReference type="ARBA" id="ARBA00022723"/>
    </source>
</evidence>
<dbReference type="InterPro" id="IPR004531">
    <property type="entry name" value="Phe-tRNA-synth_IIc_bsu_arc_euk"/>
</dbReference>
<evidence type="ECO:0000256" key="3">
    <source>
        <dbReference type="ARBA" id="ARBA00007438"/>
    </source>
</evidence>